<organism evidence="4 5">
    <name type="scientific">Albidovulum sediminis</name>
    <dbReference type="NCBI Taxonomy" id="3066345"/>
    <lineage>
        <taxon>Bacteria</taxon>
        <taxon>Pseudomonadati</taxon>
        <taxon>Pseudomonadota</taxon>
        <taxon>Alphaproteobacteria</taxon>
        <taxon>Rhodobacterales</taxon>
        <taxon>Paracoccaceae</taxon>
        <taxon>Albidovulum</taxon>
    </lineage>
</organism>
<dbReference type="SUPFAM" id="SSF55729">
    <property type="entry name" value="Acyl-CoA N-acyltransferases (Nat)"/>
    <property type="match status" value="1"/>
</dbReference>
<evidence type="ECO:0000313" key="5">
    <source>
        <dbReference type="Proteomes" id="UP001205601"/>
    </source>
</evidence>
<dbReference type="EMBL" id="JAOCQF010000001">
    <property type="protein sequence ID" value="MCT8330020.1"/>
    <property type="molecule type" value="Genomic_DNA"/>
</dbReference>
<reference evidence="5" key="1">
    <citation type="submission" date="2023-07" db="EMBL/GenBank/DDBJ databases">
        <title>Defluviimonas sediminis sp. nov., isolated from mangrove sediment.</title>
        <authorList>
            <person name="Liu L."/>
            <person name="Li J."/>
            <person name="Huang Y."/>
            <person name="Pan J."/>
            <person name="Li M."/>
        </authorList>
    </citation>
    <scope>NUCLEOTIDE SEQUENCE [LARGE SCALE GENOMIC DNA]</scope>
    <source>
        <strain evidence="5">FT324</strain>
    </source>
</reference>
<sequence length="157" mass="17486">MSPEEDMTPVLALIRRSFAFMDGRIDPPSSMHRLTVDAIARQAAEGEVWLLEEVGAPVACVFLTPKPERLYIGKLAVDDAFRRQGLARQLIGHAEARARALDLGLLELESRIELTENHRAFIAMGFEKVGETAHPGYDRTTGYTFRRVLPPQGRNTG</sequence>
<feature type="domain" description="N-acetyltransferase" evidence="3">
    <location>
        <begin position="1"/>
        <end position="150"/>
    </location>
</feature>
<keyword evidence="5" id="KW-1185">Reference proteome</keyword>
<dbReference type="Gene3D" id="3.40.630.30">
    <property type="match status" value="1"/>
</dbReference>
<accession>A0ABT2NRA5</accession>
<dbReference type="Pfam" id="PF00583">
    <property type="entry name" value="Acetyltransf_1"/>
    <property type="match status" value="1"/>
</dbReference>
<dbReference type="PANTHER" id="PTHR43877">
    <property type="entry name" value="AMINOALKYLPHOSPHONATE N-ACETYLTRANSFERASE-RELATED-RELATED"/>
    <property type="match status" value="1"/>
</dbReference>
<dbReference type="Proteomes" id="UP001205601">
    <property type="component" value="Unassembled WGS sequence"/>
</dbReference>
<gene>
    <name evidence="4" type="ORF">N5I32_10880</name>
</gene>
<keyword evidence="1" id="KW-0808">Transferase</keyword>
<proteinExistence type="predicted"/>
<evidence type="ECO:0000259" key="3">
    <source>
        <dbReference type="PROSITE" id="PS51186"/>
    </source>
</evidence>
<evidence type="ECO:0000256" key="2">
    <source>
        <dbReference type="ARBA" id="ARBA00023315"/>
    </source>
</evidence>
<dbReference type="InterPro" id="IPR000182">
    <property type="entry name" value="GNAT_dom"/>
</dbReference>
<comment type="caution">
    <text evidence="4">The sequence shown here is derived from an EMBL/GenBank/DDBJ whole genome shotgun (WGS) entry which is preliminary data.</text>
</comment>
<name>A0ABT2NRA5_9RHOB</name>
<dbReference type="CDD" id="cd04301">
    <property type="entry name" value="NAT_SF"/>
    <property type="match status" value="1"/>
</dbReference>
<protein>
    <submittedName>
        <fullName evidence="4">GNAT family N-acetyltransferase</fullName>
    </submittedName>
</protein>
<dbReference type="InterPro" id="IPR016181">
    <property type="entry name" value="Acyl_CoA_acyltransferase"/>
</dbReference>
<evidence type="ECO:0000256" key="1">
    <source>
        <dbReference type="ARBA" id="ARBA00022679"/>
    </source>
</evidence>
<keyword evidence="2" id="KW-0012">Acyltransferase</keyword>
<dbReference type="InterPro" id="IPR050832">
    <property type="entry name" value="Bact_Acetyltransf"/>
</dbReference>
<dbReference type="PROSITE" id="PS51186">
    <property type="entry name" value="GNAT"/>
    <property type="match status" value="1"/>
</dbReference>
<evidence type="ECO:0000313" key="4">
    <source>
        <dbReference type="EMBL" id="MCT8330020.1"/>
    </source>
</evidence>